<evidence type="ECO:0000313" key="3">
    <source>
        <dbReference type="Proteomes" id="UP000069015"/>
    </source>
</evidence>
<evidence type="ECO:0000256" key="1">
    <source>
        <dbReference type="SAM" id="SignalP"/>
    </source>
</evidence>
<keyword evidence="1" id="KW-0732">Signal</keyword>
<protein>
    <recommendedName>
        <fullName evidence="4">Peptidase C-terminal archaeal/bacterial domain-containing protein</fullName>
    </recommendedName>
</protein>
<dbReference type="Gene3D" id="2.60.120.380">
    <property type="match status" value="2"/>
</dbReference>
<dbReference type="KEGG" id="prr:AT705_08520"/>
<dbReference type="AlphaFoldDB" id="A0A0U3HPW3"/>
<reference evidence="2 3" key="1">
    <citation type="submission" date="2015-12" db="EMBL/GenBank/DDBJ databases">
        <title>Complete genome sequence of Pseudoalteromonas rubra SCSIO 6842, harboring a conjugative plasmid.</title>
        <authorList>
            <person name="Li B."/>
            <person name="Wang X."/>
        </authorList>
    </citation>
    <scope>NUCLEOTIDE SEQUENCE [LARGE SCALE GENOMIC DNA]</scope>
    <source>
        <strain evidence="2 3">SCSIO 6842</strain>
    </source>
</reference>
<feature type="chain" id="PRO_5006839526" description="Peptidase C-terminal archaeal/bacterial domain-containing protein" evidence="1">
    <location>
        <begin position="22"/>
        <end position="454"/>
    </location>
</feature>
<feature type="signal peptide" evidence="1">
    <location>
        <begin position="1"/>
        <end position="21"/>
    </location>
</feature>
<accession>A0A0U3HPW3</accession>
<sequence>MKLTKIAVSVLSLSVLSSAYANSHDLTPAGKVERFAAPDILTHPVQKAPLHQLKTNPLAQAQTVNTTAITPVCPTLSTGNLYTLSGFKAGDTDCYHFEITERSKTTALLVGQTGASNINLSVLRHNDDNTYSAVGTSANPGIDDEVIVALTEPGHYYWFFEAVESDGSAFNFGAAVATQLDSYEFNDTVTTATQLSTGQNVITANMDSLNDIDLYQFTAVNGQDLILNFTDNKSDEFIFEIYNNGWVPLPANELIPISDLQPNQVLTMRVKANDALPVNPSNQYTLSVQSFVASISDHNVTGEAGVTRIPHSAIRYLTTQAYRKLNWSLTINDSTGAPIKNATATLRIQKRLNDPSSERDYTVVTDENGRITHSTDLGPCSPSVEDVIHTEYSFGYKNTWRSDIEIGAWRVLVPTNFDSNGDQKIDEIGIGGANHTWVTLGHLCDQTLVSSVKS</sequence>
<dbReference type="EMBL" id="CP013611">
    <property type="protein sequence ID" value="ALU42984.1"/>
    <property type="molecule type" value="Genomic_DNA"/>
</dbReference>
<dbReference type="RefSeq" id="WP_058796269.1">
    <property type="nucleotide sequence ID" value="NZ_CP013611.1"/>
</dbReference>
<organism evidence="2 3">
    <name type="scientific">Pseudoalteromonas rubra</name>
    <dbReference type="NCBI Taxonomy" id="43658"/>
    <lineage>
        <taxon>Bacteria</taxon>
        <taxon>Pseudomonadati</taxon>
        <taxon>Pseudomonadota</taxon>
        <taxon>Gammaproteobacteria</taxon>
        <taxon>Alteromonadales</taxon>
        <taxon>Pseudoalteromonadaceae</taxon>
        <taxon>Pseudoalteromonas</taxon>
    </lineage>
</organism>
<name>A0A0U3HPW3_9GAMM</name>
<evidence type="ECO:0000313" key="2">
    <source>
        <dbReference type="EMBL" id="ALU42984.1"/>
    </source>
</evidence>
<gene>
    <name evidence="2" type="ORF">AT705_08520</name>
</gene>
<proteinExistence type="predicted"/>
<evidence type="ECO:0008006" key="4">
    <source>
        <dbReference type="Google" id="ProtNLM"/>
    </source>
</evidence>
<dbReference type="Proteomes" id="UP000069015">
    <property type="component" value="Chromosome 1"/>
</dbReference>